<dbReference type="Proteomes" id="UP000321947">
    <property type="component" value="Unassembled WGS sequence"/>
</dbReference>
<comment type="caution">
    <text evidence="2">The sequence shown here is derived from an EMBL/GenBank/DDBJ whole genome shotgun (WGS) entry which is preliminary data.</text>
</comment>
<accession>A0A5D3BAE1</accession>
<dbReference type="SUPFAM" id="SSF56672">
    <property type="entry name" value="DNA/RNA polymerases"/>
    <property type="match status" value="1"/>
</dbReference>
<reference evidence="3 4" key="1">
    <citation type="submission" date="2019-08" db="EMBL/GenBank/DDBJ databases">
        <title>Draft genome sequences of two oriental melons (Cucumis melo L. var makuwa).</title>
        <authorList>
            <person name="Kwon S.-Y."/>
        </authorList>
    </citation>
    <scope>NUCLEOTIDE SEQUENCE [LARGE SCALE GENOMIC DNA]</scope>
    <source>
        <strain evidence="4">cv. Chang Bougi</strain>
        <strain evidence="3">cv. SW 3</strain>
        <tissue evidence="2">Leaf</tissue>
    </source>
</reference>
<dbReference type="InterPro" id="IPR036397">
    <property type="entry name" value="RNaseH_sf"/>
</dbReference>
<dbReference type="PANTHER" id="PTHR45835">
    <property type="entry name" value="YALI0A06105P"/>
    <property type="match status" value="1"/>
</dbReference>
<dbReference type="Gene3D" id="3.30.420.10">
    <property type="entry name" value="Ribonuclease H-like superfamily/Ribonuclease H"/>
    <property type="match status" value="1"/>
</dbReference>
<dbReference type="EMBL" id="SSTE01019218">
    <property type="protein sequence ID" value="KAA0036799.1"/>
    <property type="molecule type" value="Genomic_DNA"/>
</dbReference>
<dbReference type="OrthoDB" id="111931at2759"/>
<evidence type="ECO:0000313" key="1">
    <source>
        <dbReference type="EMBL" id="KAA0036799.1"/>
    </source>
</evidence>
<evidence type="ECO:0000313" key="3">
    <source>
        <dbReference type="Proteomes" id="UP000321393"/>
    </source>
</evidence>
<protein>
    <submittedName>
        <fullName evidence="1 2">Polyprotein</fullName>
    </submittedName>
</protein>
<organism evidence="2 4">
    <name type="scientific">Cucumis melo var. makuwa</name>
    <name type="common">Oriental melon</name>
    <dbReference type="NCBI Taxonomy" id="1194695"/>
    <lineage>
        <taxon>Eukaryota</taxon>
        <taxon>Viridiplantae</taxon>
        <taxon>Streptophyta</taxon>
        <taxon>Embryophyta</taxon>
        <taxon>Tracheophyta</taxon>
        <taxon>Spermatophyta</taxon>
        <taxon>Magnoliopsida</taxon>
        <taxon>eudicotyledons</taxon>
        <taxon>Gunneridae</taxon>
        <taxon>Pentapetalae</taxon>
        <taxon>rosids</taxon>
        <taxon>fabids</taxon>
        <taxon>Cucurbitales</taxon>
        <taxon>Cucurbitaceae</taxon>
        <taxon>Benincaseae</taxon>
        <taxon>Cucumis</taxon>
    </lineage>
</organism>
<dbReference type="AlphaFoldDB" id="A0A5D3BAE1"/>
<dbReference type="Proteomes" id="UP000321393">
    <property type="component" value="Unassembled WGS sequence"/>
</dbReference>
<evidence type="ECO:0000313" key="4">
    <source>
        <dbReference type="Proteomes" id="UP000321947"/>
    </source>
</evidence>
<gene>
    <name evidence="2" type="ORF">E5676_scaffold110G001600</name>
    <name evidence="1" type="ORF">E6C27_scaffold20G00890</name>
</gene>
<dbReference type="EMBL" id="SSTD01020080">
    <property type="protein sequence ID" value="TYJ95866.1"/>
    <property type="molecule type" value="Genomic_DNA"/>
</dbReference>
<name>A0A5D3BAE1_CUCMM</name>
<sequence length="309" mass="34707">MSSAETNPSQSLCLSVNRHVSCDNATNRVSFTVTDELSGFPPHREIDFSIELEPNIVSISRAPYRMALAELKELKLQGAIVFSKIDLCSGYHQLRIKDILIVPDEFGSFVIYSDTSKKGLGCVLMQHGKANVVADAFSRKVSHSSTLITEQVPLHKDFKRVEIVVSVNAPRQKPAGLLQPLSVPEWKWENVSMDFIIGLFRTLKGYTVIWVIVDRLTKSIHFILGKSTYTDILERTLDCLGHEIKFQHSLSHSDRWSNRAFEPNFGGYVASLYARVLYGRCCRSSVCWSEVGDQRMLGPELVQITNAAI</sequence>
<dbReference type="InterPro" id="IPR043502">
    <property type="entry name" value="DNA/RNA_pol_sf"/>
</dbReference>
<evidence type="ECO:0000313" key="2">
    <source>
        <dbReference type="EMBL" id="TYJ95866.1"/>
    </source>
</evidence>
<dbReference type="STRING" id="1194695.A0A5D3BAE1"/>
<proteinExistence type="predicted"/>
<dbReference type="InterPro" id="IPR012337">
    <property type="entry name" value="RNaseH-like_sf"/>
</dbReference>
<dbReference type="GO" id="GO:0003676">
    <property type="term" value="F:nucleic acid binding"/>
    <property type="evidence" value="ECO:0007669"/>
    <property type="project" value="InterPro"/>
</dbReference>
<dbReference type="SUPFAM" id="SSF53098">
    <property type="entry name" value="Ribonuclease H-like"/>
    <property type="match status" value="1"/>
</dbReference>
<dbReference type="PANTHER" id="PTHR45835:SF99">
    <property type="entry name" value="CHROMO DOMAIN-CONTAINING PROTEIN-RELATED"/>
    <property type="match status" value="1"/>
</dbReference>